<sequence length="58" mass="6885">MLYFISEIGKTRLQKVARIKTADKLRENQATKLQNHAQLHISFQNFKTRAEAEQWLLQ</sequence>
<organism evidence="1 2">
    <name type="scientific">Adhaeribacter terreus</name>
    <dbReference type="NCBI Taxonomy" id="529703"/>
    <lineage>
        <taxon>Bacteria</taxon>
        <taxon>Pseudomonadati</taxon>
        <taxon>Bacteroidota</taxon>
        <taxon>Cytophagia</taxon>
        <taxon>Cytophagales</taxon>
        <taxon>Hymenobacteraceae</taxon>
        <taxon>Adhaeribacter</taxon>
    </lineage>
</organism>
<dbReference type="RefSeq" id="WP_378016307.1">
    <property type="nucleotide sequence ID" value="NZ_JBHSKT010000002.1"/>
</dbReference>
<protein>
    <submittedName>
        <fullName evidence="1">Uncharacterized protein</fullName>
    </submittedName>
</protein>
<accession>A0ABW0E6D2</accession>
<gene>
    <name evidence="1" type="ORF">ACFPIB_04845</name>
</gene>
<name>A0ABW0E6D2_9BACT</name>
<evidence type="ECO:0000313" key="2">
    <source>
        <dbReference type="Proteomes" id="UP001596161"/>
    </source>
</evidence>
<evidence type="ECO:0000313" key="1">
    <source>
        <dbReference type="EMBL" id="MFC5269927.1"/>
    </source>
</evidence>
<dbReference type="Proteomes" id="UP001596161">
    <property type="component" value="Unassembled WGS sequence"/>
</dbReference>
<keyword evidence="2" id="KW-1185">Reference proteome</keyword>
<dbReference type="EMBL" id="JBHSKT010000002">
    <property type="protein sequence ID" value="MFC5269927.1"/>
    <property type="molecule type" value="Genomic_DNA"/>
</dbReference>
<reference evidence="2" key="1">
    <citation type="journal article" date="2019" name="Int. J. Syst. Evol. Microbiol.">
        <title>The Global Catalogue of Microorganisms (GCM) 10K type strain sequencing project: providing services to taxonomists for standard genome sequencing and annotation.</title>
        <authorList>
            <consortium name="The Broad Institute Genomics Platform"/>
            <consortium name="The Broad Institute Genome Sequencing Center for Infectious Disease"/>
            <person name="Wu L."/>
            <person name="Ma J."/>
        </authorList>
    </citation>
    <scope>NUCLEOTIDE SEQUENCE [LARGE SCALE GENOMIC DNA]</scope>
    <source>
        <strain evidence="2">KACC 12602</strain>
    </source>
</reference>
<comment type="caution">
    <text evidence="1">The sequence shown here is derived from an EMBL/GenBank/DDBJ whole genome shotgun (WGS) entry which is preliminary data.</text>
</comment>
<proteinExistence type="predicted"/>